<sequence length="293" mass="33672">MLFAEFAVNPDVVRDCRDLQLLNAHFSRYSGALISKFPDSWAESVLQRLSKVSFSEQQKAQILIPKLLQNALLSFERQYRTANWCDEAIASHKAQNFYALLGMRETRLPEFISTLDEIDHVDFRRIGSRSVECRAQELANAALPILRSAERISLIDPYAKLGNNINRGYGKTLEAMFEKIAGRSVAFDIFAEDDQTNLDQELVKFKDFKQRIPPNIQLTWFFLSDDGNGALHQRMILGNNLGLIYDRGFKHENDLDRQAVGTPVYVAKLPDIERANRRYNYVQPEQRVVLKLT</sequence>
<dbReference type="RefSeq" id="WP_226750747.1">
    <property type="nucleotide sequence ID" value="NZ_JAEINI020000004.1"/>
</dbReference>
<name>A0ABS8C3F0_9ALTE</name>
<evidence type="ECO:0000313" key="1">
    <source>
        <dbReference type="EMBL" id="MCB5226650.1"/>
    </source>
</evidence>
<protein>
    <submittedName>
        <fullName evidence="1">Uncharacterized protein</fullName>
    </submittedName>
</protein>
<gene>
    <name evidence="1" type="ORF">JAO78_007445</name>
</gene>
<accession>A0ABS8C3F0</accession>
<keyword evidence="2" id="KW-1185">Reference proteome</keyword>
<comment type="caution">
    <text evidence="1">The sequence shown here is derived from an EMBL/GenBank/DDBJ whole genome shotgun (WGS) entry which is preliminary data.</text>
</comment>
<proteinExistence type="predicted"/>
<evidence type="ECO:0000313" key="2">
    <source>
        <dbReference type="Proteomes" id="UP000633814"/>
    </source>
</evidence>
<organism evidence="1 2">
    <name type="scientific">Alishewanella maricola</name>
    <dbReference type="NCBI Taxonomy" id="2795740"/>
    <lineage>
        <taxon>Bacteria</taxon>
        <taxon>Pseudomonadati</taxon>
        <taxon>Pseudomonadota</taxon>
        <taxon>Gammaproteobacteria</taxon>
        <taxon>Alteromonadales</taxon>
        <taxon>Alteromonadaceae</taxon>
        <taxon>Alishewanella</taxon>
    </lineage>
</organism>
<dbReference type="Proteomes" id="UP000633814">
    <property type="component" value="Unassembled WGS sequence"/>
</dbReference>
<reference evidence="1 2" key="1">
    <citation type="submission" date="2021-10" db="EMBL/GenBank/DDBJ databases">
        <title>Alishewanella koreense sp. nov. isolated from seawater of southwestern coast in South Korea and the proposal for the reclassification of Rheinheimera perlucida and Rheinheimera tuosuensis as Arsukibacterium perlucida and Arsukibacterium tuosuensis.</title>
        <authorList>
            <person name="Kim K.H."/>
            <person name="Ruan W."/>
            <person name="Kim K.R."/>
            <person name="Baek J.H."/>
            <person name="Jeon C.O."/>
        </authorList>
    </citation>
    <scope>NUCLEOTIDE SEQUENCE [LARGE SCALE GENOMIC DNA]</scope>
    <source>
        <strain evidence="1 2">16-MA</strain>
    </source>
</reference>
<dbReference type="EMBL" id="JAEINI020000004">
    <property type="protein sequence ID" value="MCB5226650.1"/>
    <property type="molecule type" value="Genomic_DNA"/>
</dbReference>